<sequence>MLLRYLMDLYDVLDSPQASGEAVASYLRGIDPECDVETYALASPKGTTDMVRVRIPGAQGKAAGGQAPTIGLLGRLGGLGARPERIGFVSDGDGALTALACAAKLIDMRRKGDVLPGDVFVSTHVCPHAPTFPHDPVPFMGSPTSTAAINKEEVTDELDAILVCDTTKGNRIINARGFAISPTVKRGVIMRVSEDLLDLAQTATGRLPHVFALSMADITPYGNGLYHLNSILQPCTCTDAPVVGVAITTETAVAGCATGATRLGDLDEAGTFMIEAAKAFGAGACSFCDEAEYRAFVARYGDMAGLQGFGALPPVDELA</sequence>
<gene>
    <name evidence="1" type="ORF">DMP07_04765</name>
</gene>
<organism evidence="1 2">
    <name type="scientific">Slackia faecicanis</name>
    <dbReference type="NCBI Taxonomy" id="255723"/>
    <lineage>
        <taxon>Bacteria</taxon>
        <taxon>Bacillati</taxon>
        <taxon>Actinomycetota</taxon>
        <taxon>Coriobacteriia</taxon>
        <taxon>Eggerthellales</taxon>
        <taxon>Eggerthellaceae</taxon>
        <taxon>Slackia</taxon>
    </lineage>
</organism>
<accession>A0A3N0AHH1</accession>
<evidence type="ECO:0000313" key="1">
    <source>
        <dbReference type="EMBL" id="RNL20890.1"/>
    </source>
</evidence>
<keyword evidence="2" id="KW-1185">Reference proteome</keyword>
<evidence type="ECO:0000313" key="2">
    <source>
        <dbReference type="Proteomes" id="UP000267368"/>
    </source>
</evidence>
<dbReference type="EMBL" id="QICB01000002">
    <property type="protein sequence ID" value="RNL20890.1"/>
    <property type="molecule type" value="Genomic_DNA"/>
</dbReference>
<name>A0A3N0AHH1_9ACTN</name>
<dbReference type="InterPro" id="IPR009561">
    <property type="entry name" value="DUF1177"/>
</dbReference>
<protein>
    <submittedName>
        <fullName evidence="1">DUF1177 domain-containing protein</fullName>
    </submittedName>
</protein>
<dbReference type="AlphaFoldDB" id="A0A3N0AHH1"/>
<dbReference type="Pfam" id="PF06675">
    <property type="entry name" value="DUF1177"/>
    <property type="match status" value="1"/>
</dbReference>
<reference evidence="2" key="1">
    <citation type="submission" date="2018-05" db="EMBL/GenBank/DDBJ databases">
        <title>Genome Sequencing of selected type strains of the family Eggerthellaceae.</title>
        <authorList>
            <person name="Danylec N."/>
            <person name="Stoll D.A."/>
            <person name="Doetsch A."/>
            <person name="Huch M."/>
        </authorList>
    </citation>
    <scope>NUCLEOTIDE SEQUENCE [LARGE SCALE GENOMIC DNA]</scope>
    <source>
        <strain evidence="2">DSM 17537</strain>
    </source>
</reference>
<dbReference type="RefSeq" id="WP_123197989.1">
    <property type="nucleotide sequence ID" value="NZ_QICB01000002.1"/>
</dbReference>
<comment type="caution">
    <text evidence="1">The sequence shown here is derived from an EMBL/GenBank/DDBJ whole genome shotgun (WGS) entry which is preliminary data.</text>
</comment>
<dbReference type="Proteomes" id="UP000267368">
    <property type="component" value="Unassembled WGS sequence"/>
</dbReference>
<dbReference type="OrthoDB" id="9782903at2"/>
<proteinExistence type="predicted"/>